<organism evidence="2 3">
    <name type="scientific">Ktedonobacter racemifer DSM 44963</name>
    <dbReference type="NCBI Taxonomy" id="485913"/>
    <lineage>
        <taxon>Bacteria</taxon>
        <taxon>Bacillati</taxon>
        <taxon>Chloroflexota</taxon>
        <taxon>Ktedonobacteria</taxon>
        <taxon>Ktedonobacterales</taxon>
        <taxon>Ktedonobacteraceae</taxon>
        <taxon>Ktedonobacter</taxon>
    </lineage>
</organism>
<evidence type="ECO:0000256" key="1">
    <source>
        <dbReference type="SAM" id="Phobius"/>
    </source>
</evidence>
<dbReference type="Proteomes" id="UP000004508">
    <property type="component" value="Unassembled WGS sequence"/>
</dbReference>
<keyword evidence="1" id="KW-1133">Transmembrane helix</keyword>
<feature type="transmembrane region" description="Helical" evidence="1">
    <location>
        <begin position="6"/>
        <end position="25"/>
    </location>
</feature>
<reference evidence="2 3" key="1">
    <citation type="journal article" date="2011" name="Stand. Genomic Sci.">
        <title>Non-contiguous finished genome sequence and contextual data of the filamentous soil bacterium Ktedonobacter racemifer type strain (SOSP1-21).</title>
        <authorList>
            <person name="Chang Y.J."/>
            <person name="Land M."/>
            <person name="Hauser L."/>
            <person name="Chertkov O."/>
            <person name="Del Rio T.G."/>
            <person name="Nolan M."/>
            <person name="Copeland A."/>
            <person name="Tice H."/>
            <person name="Cheng J.F."/>
            <person name="Lucas S."/>
            <person name="Han C."/>
            <person name="Goodwin L."/>
            <person name="Pitluck S."/>
            <person name="Ivanova N."/>
            <person name="Ovchinikova G."/>
            <person name="Pati A."/>
            <person name="Chen A."/>
            <person name="Palaniappan K."/>
            <person name="Mavromatis K."/>
            <person name="Liolios K."/>
            <person name="Brettin T."/>
            <person name="Fiebig A."/>
            <person name="Rohde M."/>
            <person name="Abt B."/>
            <person name="Goker M."/>
            <person name="Detter J.C."/>
            <person name="Woyke T."/>
            <person name="Bristow J."/>
            <person name="Eisen J.A."/>
            <person name="Markowitz V."/>
            <person name="Hugenholtz P."/>
            <person name="Kyrpides N.C."/>
            <person name="Klenk H.P."/>
            <person name="Lapidus A."/>
        </authorList>
    </citation>
    <scope>NUCLEOTIDE SEQUENCE [LARGE SCALE GENOMIC DNA]</scope>
    <source>
        <strain evidence="3">DSM 44963</strain>
    </source>
</reference>
<dbReference type="EMBL" id="ADVG01000002">
    <property type="protein sequence ID" value="EFH85881.1"/>
    <property type="molecule type" value="Genomic_DNA"/>
</dbReference>
<protein>
    <submittedName>
        <fullName evidence="2">Uncharacterized protein</fullName>
    </submittedName>
</protein>
<dbReference type="AlphaFoldDB" id="D6TR10"/>
<dbReference type="InParanoid" id="D6TR10"/>
<accession>D6TR10</accession>
<gene>
    <name evidence="2" type="ORF">Krac_7136</name>
</gene>
<keyword evidence="1" id="KW-0812">Transmembrane</keyword>
<proteinExistence type="predicted"/>
<keyword evidence="1" id="KW-0472">Membrane</keyword>
<name>D6TR10_KTERA</name>
<evidence type="ECO:0000313" key="3">
    <source>
        <dbReference type="Proteomes" id="UP000004508"/>
    </source>
</evidence>
<evidence type="ECO:0000313" key="2">
    <source>
        <dbReference type="EMBL" id="EFH85881.1"/>
    </source>
</evidence>
<comment type="caution">
    <text evidence="2">The sequence shown here is derived from an EMBL/GenBank/DDBJ whole genome shotgun (WGS) entry which is preliminary data.</text>
</comment>
<sequence length="33" mass="3824">MKPTNRAVTVFVITVLTAFVFITLFKRKERPAQ</sequence>
<keyword evidence="3" id="KW-1185">Reference proteome</keyword>